<dbReference type="InterPro" id="IPR013083">
    <property type="entry name" value="Znf_RING/FYVE/PHD"/>
</dbReference>
<dbReference type="Proteomes" id="UP001164746">
    <property type="component" value="Chromosome 4"/>
</dbReference>
<evidence type="ECO:0000313" key="8">
    <source>
        <dbReference type="Proteomes" id="UP001164746"/>
    </source>
</evidence>
<evidence type="ECO:0000259" key="6">
    <source>
        <dbReference type="PROSITE" id="PS50178"/>
    </source>
</evidence>
<accession>A0ABY7DX42</accession>
<evidence type="ECO:0000256" key="2">
    <source>
        <dbReference type="ARBA" id="ARBA00022771"/>
    </source>
</evidence>
<keyword evidence="1" id="KW-0479">Metal-binding</keyword>
<feature type="non-terminal residue" evidence="7">
    <location>
        <position position="1"/>
    </location>
</feature>
<feature type="region of interest" description="Disordered" evidence="5">
    <location>
        <begin position="89"/>
        <end position="129"/>
    </location>
</feature>
<dbReference type="InterPro" id="IPR043566">
    <property type="entry name" value="Rabphilin/DOC2/Noc2"/>
</dbReference>
<evidence type="ECO:0000313" key="7">
    <source>
        <dbReference type="EMBL" id="WAR01182.1"/>
    </source>
</evidence>
<protein>
    <submittedName>
        <fullName evidence="7">RPH3L-like protein</fullName>
    </submittedName>
</protein>
<dbReference type="PROSITE" id="PS50178">
    <property type="entry name" value="ZF_FYVE"/>
    <property type="match status" value="1"/>
</dbReference>
<dbReference type="PANTHER" id="PTHR45729:SF6">
    <property type="entry name" value="RABPHILIN, ISOFORM A"/>
    <property type="match status" value="1"/>
</dbReference>
<reference evidence="7" key="1">
    <citation type="submission" date="2022-11" db="EMBL/GenBank/DDBJ databases">
        <title>Centuries of genome instability and evolution in soft-shell clam transmissible cancer (bioRxiv).</title>
        <authorList>
            <person name="Hart S.F.M."/>
            <person name="Yonemitsu M.A."/>
            <person name="Giersch R.M."/>
            <person name="Beal B.F."/>
            <person name="Arriagada G."/>
            <person name="Davis B.W."/>
            <person name="Ostrander E.A."/>
            <person name="Goff S.P."/>
            <person name="Metzger M.J."/>
        </authorList>
    </citation>
    <scope>NUCLEOTIDE SEQUENCE</scope>
    <source>
        <strain evidence="7">MELC-2E11</strain>
        <tissue evidence="7">Siphon/mantle</tissue>
    </source>
</reference>
<dbReference type="InterPro" id="IPR017455">
    <property type="entry name" value="Znf_FYVE-rel"/>
</dbReference>
<dbReference type="Pfam" id="PF02318">
    <property type="entry name" value="FYVE_2"/>
    <property type="match status" value="1"/>
</dbReference>
<sequence>MNVIQKADYLESVEQERIGRLVEKLDNMKKNAMGNGTTQCVLCGDEFGLLGASPTYCDDCRKAVCTKCGVDTLNCNRQPLWLCKICSENREKSESSKLGVKSKPEYRGTPRAQTGAVQTYNNWSRGRGS</sequence>
<proteinExistence type="predicted"/>
<keyword evidence="3" id="KW-0862">Zinc</keyword>
<keyword evidence="8" id="KW-1185">Reference proteome</keyword>
<dbReference type="CDD" id="cd15746">
    <property type="entry name" value="FYVE_RP3A_like"/>
    <property type="match status" value="1"/>
</dbReference>
<feature type="domain" description="FYVE-type" evidence="6">
    <location>
        <begin position="34"/>
        <end position="91"/>
    </location>
</feature>
<dbReference type="EMBL" id="CP111015">
    <property type="protein sequence ID" value="WAR01182.1"/>
    <property type="molecule type" value="Genomic_DNA"/>
</dbReference>
<dbReference type="Gene3D" id="3.30.40.10">
    <property type="entry name" value="Zinc/RING finger domain, C3HC4 (zinc finger)"/>
    <property type="match status" value="1"/>
</dbReference>
<evidence type="ECO:0000256" key="4">
    <source>
        <dbReference type="PROSITE-ProRule" id="PRU00091"/>
    </source>
</evidence>
<dbReference type="SUPFAM" id="SSF57903">
    <property type="entry name" value="FYVE/PHD zinc finger"/>
    <property type="match status" value="1"/>
</dbReference>
<dbReference type="PANTHER" id="PTHR45729">
    <property type="entry name" value="RABPHILIN, ISOFORM A"/>
    <property type="match status" value="1"/>
</dbReference>
<evidence type="ECO:0000256" key="1">
    <source>
        <dbReference type="ARBA" id="ARBA00022723"/>
    </source>
</evidence>
<dbReference type="InterPro" id="IPR030541">
    <property type="entry name" value="FYVE_RBF-1"/>
</dbReference>
<feature type="compositionally biased region" description="Polar residues" evidence="5">
    <location>
        <begin position="111"/>
        <end position="129"/>
    </location>
</feature>
<gene>
    <name evidence="7" type="ORF">MAR_007740</name>
</gene>
<name>A0ABY7DX42_MYAAR</name>
<evidence type="ECO:0000256" key="3">
    <source>
        <dbReference type="ARBA" id="ARBA00022833"/>
    </source>
</evidence>
<dbReference type="InterPro" id="IPR011011">
    <property type="entry name" value="Znf_FYVE_PHD"/>
</dbReference>
<dbReference type="InterPro" id="IPR041282">
    <property type="entry name" value="FYVE_2"/>
</dbReference>
<keyword evidence="2 4" id="KW-0863">Zinc-finger</keyword>
<organism evidence="7 8">
    <name type="scientific">Mya arenaria</name>
    <name type="common">Soft-shell clam</name>
    <dbReference type="NCBI Taxonomy" id="6604"/>
    <lineage>
        <taxon>Eukaryota</taxon>
        <taxon>Metazoa</taxon>
        <taxon>Spiralia</taxon>
        <taxon>Lophotrochozoa</taxon>
        <taxon>Mollusca</taxon>
        <taxon>Bivalvia</taxon>
        <taxon>Autobranchia</taxon>
        <taxon>Heteroconchia</taxon>
        <taxon>Euheterodonta</taxon>
        <taxon>Imparidentia</taxon>
        <taxon>Neoheterodontei</taxon>
        <taxon>Myida</taxon>
        <taxon>Myoidea</taxon>
        <taxon>Myidae</taxon>
        <taxon>Mya</taxon>
    </lineage>
</organism>
<evidence type="ECO:0000256" key="5">
    <source>
        <dbReference type="SAM" id="MobiDB-lite"/>
    </source>
</evidence>